<name>A0ABQ2NSF1_9BACI</name>
<keyword evidence="3" id="KW-1185">Reference proteome</keyword>
<dbReference type="EMBL" id="BMLW01000002">
    <property type="protein sequence ID" value="GGP08755.1"/>
    <property type="molecule type" value="Genomic_DNA"/>
</dbReference>
<dbReference type="PROSITE" id="PS51819">
    <property type="entry name" value="VOC"/>
    <property type="match status" value="1"/>
</dbReference>
<dbReference type="Proteomes" id="UP000641206">
    <property type="component" value="Unassembled WGS sequence"/>
</dbReference>
<feature type="domain" description="VOC" evidence="1">
    <location>
        <begin position="1"/>
        <end position="49"/>
    </location>
</feature>
<evidence type="ECO:0000259" key="1">
    <source>
        <dbReference type="PROSITE" id="PS51819"/>
    </source>
</evidence>
<reference evidence="3" key="1">
    <citation type="journal article" date="2019" name="Int. J. Syst. Evol. Microbiol.">
        <title>The Global Catalogue of Microorganisms (GCM) 10K type strain sequencing project: providing services to taxonomists for standard genome sequencing and annotation.</title>
        <authorList>
            <consortium name="The Broad Institute Genomics Platform"/>
            <consortium name="The Broad Institute Genome Sequencing Center for Infectious Disease"/>
            <person name="Wu L."/>
            <person name="Ma J."/>
        </authorList>
    </citation>
    <scope>NUCLEOTIDE SEQUENCE [LARGE SCALE GENOMIC DNA]</scope>
    <source>
        <strain evidence="3">CGMCC 1.7693</strain>
    </source>
</reference>
<comment type="caution">
    <text evidence="2">The sequence shown here is derived from an EMBL/GenBank/DDBJ whole genome shotgun (WGS) entry which is preliminary data.</text>
</comment>
<dbReference type="Gene3D" id="3.10.180.10">
    <property type="entry name" value="2,3-Dihydroxybiphenyl 1,2-Dioxygenase, domain 1"/>
    <property type="match status" value="1"/>
</dbReference>
<dbReference type="InterPro" id="IPR029068">
    <property type="entry name" value="Glyas_Bleomycin-R_OHBP_Dase"/>
</dbReference>
<evidence type="ECO:0000313" key="2">
    <source>
        <dbReference type="EMBL" id="GGP08755.1"/>
    </source>
</evidence>
<accession>A0ABQ2NSF1</accession>
<proteinExistence type="predicted"/>
<evidence type="ECO:0000313" key="3">
    <source>
        <dbReference type="Proteomes" id="UP000641206"/>
    </source>
</evidence>
<organism evidence="2 3">
    <name type="scientific">Oceanobacillus neutriphilus</name>
    <dbReference type="NCBI Taxonomy" id="531815"/>
    <lineage>
        <taxon>Bacteria</taxon>
        <taxon>Bacillati</taxon>
        <taxon>Bacillota</taxon>
        <taxon>Bacilli</taxon>
        <taxon>Bacillales</taxon>
        <taxon>Bacillaceae</taxon>
        <taxon>Oceanobacillus</taxon>
    </lineage>
</organism>
<dbReference type="Pfam" id="PF00903">
    <property type="entry name" value="Glyoxalase"/>
    <property type="match status" value="1"/>
</dbReference>
<dbReference type="InterPro" id="IPR004360">
    <property type="entry name" value="Glyas_Fos-R_dOase_dom"/>
</dbReference>
<dbReference type="InterPro" id="IPR037523">
    <property type="entry name" value="VOC_core"/>
</dbReference>
<sequence>MFGVKDVQKEHERLVKLGVKFTMEPTKMGEVTIAVFDDTCGNLIQIAQQNS</sequence>
<gene>
    <name evidence="2" type="ORF">GCM10011346_10220</name>
</gene>
<dbReference type="SUPFAM" id="SSF54593">
    <property type="entry name" value="Glyoxalase/Bleomycin resistance protein/Dihydroxybiphenyl dioxygenase"/>
    <property type="match status" value="1"/>
</dbReference>
<protein>
    <recommendedName>
        <fullName evidence="1">VOC domain-containing protein</fullName>
    </recommendedName>
</protein>